<dbReference type="Gene3D" id="3.20.20.70">
    <property type="entry name" value="Aldolase class I"/>
    <property type="match status" value="1"/>
</dbReference>
<evidence type="ECO:0000313" key="2">
    <source>
        <dbReference type="EMBL" id="KAF1912203.1"/>
    </source>
</evidence>
<reference evidence="2" key="1">
    <citation type="journal article" date="2020" name="Stud. Mycol.">
        <title>101 Dothideomycetes genomes: a test case for predicting lifestyles and emergence of pathogens.</title>
        <authorList>
            <person name="Haridas S."/>
            <person name="Albert R."/>
            <person name="Binder M."/>
            <person name="Bloem J."/>
            <person name="Labutti K."/>
            <person name="Salamov A."/>
            <person name="Andreopoulos B."/>
            <person name="Baker S."/>
            <person name="Barry K."/>
            <person name="Bills G."/>
            <person name="Bluhm B."/>
            <person name="Cannon C."/>
            <person name="Castanera R."/>
            <person name="Culley D."/>
            <person name="Daum C."/>
            <person name="Ezra D."/>
            <person name="Gonzalez J."/>
            <person name="Henrissat B."/>
            <person name="Kuo A."/>
            <person name="Liang C."/>
            <person name="Lipzen A."/>
            <person name="Lutzoni F."/>
            <person name="Magnuson J."/>
            <person name="Mondo S."/>
            <person name="Nolan M."/>
            <person name="Ohm R."/>
            <person name="Pangilinan J."/>
            <person name="Park H.-J."/>
            <person name="Ramirez L."/>
            <person name="Alfaro M."/>
            <person name="Sun H."/>
            <person name="Tritt A."/>
            <person name="Yoshinaga Y."/>
            <person name="Zwiers L.-H."/>
            <person name="Turgeon B."/>
            <person name="Goodwin S."/>
            <person name="Spatafora J."/>
            <person name="Crous P."/>
            <person name="Grigoriev I."/>
        </authorList>
    </citation>
    <scope>NUCLEOTIDE SEQUENCE</scope>
    <source>
        <strain evidence="2">HMLAC05119</strain>
    </source>
</reference>
<dbReference type="AlphaFoldDB" id="A0A6A5Q9V6"/>
<dbReference type="InterPro" id="IPR001155">
    <property type="entry name" value="OxRdtase_FMN_N"/>
</dbReference>
<evidence type="ECO:0000313" key="3">
    <source>
        <dbReference type="Proteomes" id="UP000800096"/>
    </source>
</evidence>
<gene>
    <name evidence="2" type="ORF">BDU57DRAFT_564887</name>
</gene>
<organism evidence="2 3">
    <name type="scientific">Ampelomyces quisqualis</name>
    <name type="common">Powdery mildew agent</name>
    <dbReference type="NCBI Taxonomy" id="50730"/>
    <lineage>
        <taxon>Eukaryota</taxon>
        <taxon>Fungi</taxon>
        <taxon>Dikarya</taxon>
        <taxon>Ascomycota</taxon>
        <taxon>Pezizomycotina</taxon>
        <taxon>Dothideomycetes</taxon>
        <taxon>Pleosporomycetidae</taxon>
        <taxon>Pleosporales</taxon>
        <taxon>Pleosporineae</taxon>
        <taxon>Phaeosphaeriaceae</taxon>
        <taxon>Ampelomyces</taxon>
    </lineage>
</organism>
<dbReference type="Pfam" id="PF00724">
    <property type="entry name" value="Oxidored_FMN"/>
    <property type="match status" value="1"/>
</dbReference>
<keyword evidence="3" id="KW-1185">Reference proteome</keyword>
<evidence type="ECO:0000259" key="1">
    <source>
        <dbReference type="Pfam" id="PF00724"/>
    </source>
</evidence>
<name>A0A6A5Q9V6_AMPQU</name>
<dbReference type="Proteomes" id="UP000800096">
    <property type="component" value="Unassembled WGS sequence"/>
</dbReference>
<dbReference type="PANTHER" id="PTHR22893:SF91">
    <property type="entry name" value="NADPH DEHYDROGENASE 2-RELATED"/>
    <property type="match status" value="1"/>
</dbReference>
<dbReference type="SUPFAM" id="SSF51395">
    <property type="entry name" value="FMN-linked oxidoreductases"/>
    <property type="match status" value="1"/>
</dbReference>
<sequence length="314" mass="34853">CQLWHVGRVAVGPCIGGRKPLGPSNIKVEMIQQFTPVGEVPCEEPVPMTLEDIQDTIADHLHAAKCAVAAGFNGVEIVSVQTVYLLEQFLNPNTNKGRNDAYGGPIENRARLTMDILRATISAIGADHVGIRFSPWNFFQMPETHPNPTLDFTWILEQVDKLGLAYITLMHARTDILGPAAERSKLVYDAARARRVPEDKLEDEISIRVFRPAVKRTPLSSSGHYDADNCIESIEKGELDGIVFVRPFISNPHLAQRLTNNWPLAPWDRSTFYQGGSKGYIDYPDWDHDVKSNGIVASNKSAGVDYLQLVNFCG</sequence>
<dbReference type="InterPro" id="IPR045247">
    <property type="entry name" value="Oye-like"/>
</dbReference>
<protein>
    <recommendedName>
        <fullName evidence="1">NADH:flavin oxidoreductase/NADH oxidase N-terminal domain-containing protein</fullName>
    </recommendedName>
</protein>
<dbReference type="GO" id="GO:0010181">
    <property type="term" value="F:FMN binding"/>
    <property type="evidence" value="ECO:0007669"/>
    <property type="project" value="InterPro"/>
</dbReference>
<feature type="non-terminal residue" evidence="2">
    <location>
        <position position="1"/>
    </location>
</feature>
<dbReference type="InterPro" id="IPR013785">
    <property type="entry name" value="Aldolase_TIM"/>
</dbReference>
<dbReference type="GO" id="GO:0016491">
    <property type="term" value="F:oxidoreductase activity"/>
    <property type="evidence" value="ECO:0007669"/>
    <property type="project" value="InterPro"/>
</dbReference>
<dbReference type="PANTHER" id="PTHR22893">
    <property type="entry name" value="NADH OXIDOREDUCTASE-RELATED"/>
    <property type="match status" value="1"/>
</dbReference>
<dbReference type="EMBL" id="ML979141">
    <property type="protein sequence ID" value="KAF1912203.1"/>
    <property type="molecule type" value="Genomic_DNA"/>
</dbReference>
<feature type="domain" description="NADH:flavin oxidoreductase/NADH oxidase N-terminal" evidence="1">
    <location>
        <begin position="2"/>
        <end position="263"/>
    </location>
</feature>
<accession>A0A6A5Q9V6</accession>
<proteinExistence type="predicted"/>
<dbReference type="OrthoDB" id="276546at2759"/>